<accession>A0A833S401</accession>
<evidence type="ECO:0000256" key="1">
    <source>
        <dbReference type="SAM" id="MobiDB-lite"/>
    </source>
</evidence>
<feature type="signal peptide" evidence="2">
    <location>
        <begin position="1"/>
        <end position="16"/>
    </location>
</feature>
<comment type="caution">
    <text evidence="3">The sequence shown here is derived from an EMBL/GenBank/DDBJ whole genome shotgun (WGS) entry which is preliminary data.</text>
</comment>
<name>A0A833S401_9HYME</name>
<dbReference type="Proteomes" id="UP000655588">
    <property type="component" value="Unassembled WGS sequence"/>
</dbReference>
<gene>
    <name evidence="3" type="ORF">E2986_11316</name>
</gene>
<dbReference type="AlphaFoldDB" id="A0A833S401"/>
<keyword evidence="2" id="KW-0732">Signal</keyword>
<dbReference type="EMBL" id="WNWW01000965">
    <property type="protein sequence ID" value="KAF3420333.1"/>
    <property type="molecule type" value="Genomic_DNA"/>
</dbReference>
<keyword evidence="4" id="KW-1185">Reference proteome</keyword>
<evidence type="ECO:0000313" key="3">
    <source>
        <dbReference type="EMBL" id="KAF3420333.1"/>
    </source>
</evidence>
<protein>
    <submittedName>
        <fullName evidence="3">Uncharacterized protein</fullName>
    </submittedName>
</protein>
<organism evidence="3 4">
    <name type="scientific">Frieseomelitta varia</name>
    <dbReference type="NCBI Taxonomy" id="561572"/>
    <lineage>
        <taxon>Eukaryota</taxon>
        <taxon>Metazoa</taxon>
        <taxon>Ecdysozoa</taxon>
        <taxon>Arthropoda</taxon>
        <taxon>Hexapoda</taxon>
        <taxon>Insecta</taxon>
        <taxon>Pterygota</taxon>
        <taxon>Neoptera</taxon>
        <taxon>Endopterygota</taxon>
        <taxon>Hymenoptera</taxon>
        <taxon>Apocrita</taxon>
        <taxon>Aculeata</taxon>
        <taxon>Apoidea</taxon>
        <taxon>Anthophila</taxon>
        <taxon>Apidae</taxon>
        <taxon>Frieseomelitta</taxon>
    </lineage>
</organism>
<sequence length="461" mass="48505">MKSLIVFTALLAAVCARPSLVLSPQVAALAGPVTIARLIPGAPLGLDGRVVDTPEVTLAKAEHAAAHINERINLANEALKSADLVAYATPVLATRVEPLAVAAKIVPPAPLGPDGRVVDTPEVALAKAEHAAAHINEKLEHAAEQAARSVSVQVPIALSYTAPVIQKLLIVILIVTVTSCRAGFLGGPPPSYGEPQLHSQPAPQRYAPPAPVGQDGNVIDTPEVAEAKAAHFAEFARAAARAAEESKNQPQSVDYNQLPAQTYNYPSVQPTQPTYLRQQSYQSPAPIYHSAPGTHSQSFSNTVHLRNGKSKFAKISVPAPSYNQPNPVAYQPHYARNTNYVGPQSYAAPSVKPTPFVPAPLAEDGTVIDTPEVAALKAARLAELAEAEARAYKFAQEYKAELGGQAYAGPAAAPYSGQYNAPAARVFSGAAASYPTQAQSPFGKPAFQPQNYQPQQLVGAY</sequence>
<evidence type="ECO:0000256" key="2">
    <source>
        <dbReference type="SAM" id="SignalP"/>
    </source>
</evidence>
<proteinExistence type="predicted"/>
<feature type="region of interest" description="Disordered" evidence="1">
    <location>
        <begin position="191"/>
        <end position="216"/>
    </location>
</feature>
<reference evidence="3" key="1">
    <citation type="submission" date="2019-11" db="EMBL/GenBank/DDBJ databases">
        <title>The nuclear and mitochondrial genomes of Frieseomelitta varia - a highly eusocial stingless bee (Meliponini) with a permanently sterile worker caste.</title>
        <authorList>
            <person name="Freitas F.C.P."/>
            <person name="Lourenco A.P."/>
            <person name="Nunes F.M.F."/>
            <person name="Paschoal A.R."/>
            <person name="Abreu F.C.P."/>
            <person name="Barbin F.O."/>
            <person name="Bataglia L."/>
            <person name="Cardoso-Junior C.A.M."/>
            <person name="Cervoni M.S."/>
            <person name="Silva S.R."/>
            <person name="Dalarmi F."/>
            <person name="Del Lama M.A."/>
            <person name="Depintor T.S."/>
            <person name="Ferreira K.M."/>
            <person name="Goria P.S."/>
            <person name="Jaskot M.C."/>
            <person name="Lago D.C."/>
            <person name="Luna-Lucena D."/>
            <person name="Moda L.M."/>
            <person name="Nascimento L."/>
            <person name="Pedrino M."/>
            <person name="Rabico F.O."/>
            <person name="Sanches F.C."/>
            <person name="Santos D.E."/>
            <person name="Santos C.G."/>
            <person name="Vieira J."/>
            <person name="Lopes T.F."/>
            <person name="Barchuk A.R."/>
            <person name="Hartfelder K."/>
            <person name="Simoes Z.L.P."/>
            <person name="Bitondi M.M.G."/>
            <person name="Pinheiro D.G."/>
        </authorList>
    </citation>
    <scope>NUCLEOTIDE SEQUENCE</scope>
    <source>
        <strain evidence="3">USP_RPSP 00005682</strain>
        <tissue evidence="3">Whole individual</tissue>
    </source>
</reference>
<feature type="chain" id="PRO_5032711642" evidence="2">
    <location>
        <begin position="17"/>
        <end position="461"/>
    </location>
</feature>
<evidence type="ECO:0000313" key="4">
    <source>
        <dbReference type="Proteomes" id="UP000655588"/>
    </source>
</evidence>